<dbReference type="InterPro" id="IPR007833">
    <property type="entry name" value="Capsule_polysaccharide_synth"/>
</dbReference>
<accession>A0ABQ0C5Q6</accession>
<evidence type="ECO:0000313" key="2">
    <source>
        <dbReference type="Proteomes" id="UP001628193"/>
    </source>
</evidence>
<dbReference type="Pfam" id="PF05159">
    <property type="entry name" value="Capsule_synth"/>
    <property type="match status" value="1"/>
</dbReference>
<reference evidence="1 2" key="1">
    <citation type="submission" date="2024-09" db="EMBL/GenBank/DDBJ databases">
        <title>Draft genome sequence of Candidatus Magnetaquicoccaceae bacterium FCR-1.</title>
        <authorList>
            <person name="Shimoshige H."/>
            <person name="Shimamura S."/>
            <person name="Taoka A."/>
            <person name="Kobayashi H."/>
            <person name="Maekawa T."/>
        </authorList>
    </citation>
    <scope>NUCLEOTIDE SEQUENCE [LARGE SCALE GENOMIC DNA]</scope>
    <source>
        <strain evidence="1 2">FCR-1</strain>
    </source>
</reference>
<protein>
    <recommendedName>
        <fullName evidence="3">Capsule polysaccharide biosynthesis protein</fullName>
    </recommendedName>
</protein>
<sequence length="478" mass="53466">MKIILHGFGAFPFVHYHMIQKAKSLFPFLEWSIVLGNSIPLQLFREKLPEVPLLDVEDAWTEKLASVSNANEIDLSSYNGNIYSDIAAEKRNFKHRSGEEQLRRAASLYFVVKNFFMKIQPDYAMISQIEGVDGKIFAAVARELGVRLIVPCSCRNLGGIFFAEADAEIVPSYAEVNAASLSEAEKFLHQFRKSPTPANSPIHFPGEPLPDFQKPFLSRAWQGIKRGLRHPELLEPDTFRIALLNNLPVLRDSIWGVRARINRLSTHIEFQADLPESFVYYPLQYSPESSINTPAPYFVDQLRVLDAIRFSLPGNIRLVVKEHPACLGLRPVPFYRQLKKLPGVVIASVNMKSSLLIQHALLTISVTGTSILEAFLFGKSAIALGSNLIAHALGGITTLSSLPLTIQQRLGQEIPDETIIKGLAEIFSVRHCCNFSSPGTVGEPILRDENIERLLHALHQHIEKTSKNGSREAHEFVC</sequence>
<organism evidence="1 2">
    <name type="scientific">Candidatus Magnetaquiglobus chichijimensis</name>
    <dbReference type="NCBI Taxonomy" id="3141448"/>
    <lineage>
        <taxon>Bacteria</taxon>
        <taxon>Pseudomonadati</taxon>
        <taxon>Pseudomonadota</taxon>
        <taxon>Magnetococcia</taxon>
        <taxon>Magnetococcales</taxon>
        <taxon>Candidatus Magnetaquicoccaceae</taxon>
        <taxon>Candidatus Magnetaquiglobus</taxon>
    </lineage>
</organism>
<dbReference type="EMBL" id="BAAFGK010000002">
    <property type="protein sequence ID" value="GAB0056192.1"/>
    <property type="molecule type" value="Genomic_DNA"/>
</dbReference>
<evidence type="ECO:0008006" key="3">
    <source>
        <dbReference type="Google" id="ProtNLM"/>
    </source>
</evidence>
<gene>
    <name evidence="1" type="ORF">SIID45300_00497</name>
</gene>
<dbReference type="RefSeq" id="WP_420903909.1">
    <property type="nucleotide sequence ID" value="NZ_BAAFGK010000002.1"/>
</dbReference>
<evidence type="ECO:0000313" key="1">
    <source>
        <dbReference type="EMBL" id="GAB0056192.1"/>
    </source>
</evidence>
<proteinExistence type="predicted"/>
<keyword evidence="2" id="KW-1185">Reference proteome</keyword>
<name>A0ABQ0C5Q6_9PROT</name>
<comment type="caution">
    <text evidence="1">The sequence shown here is derived from an EMBL/GenBank/DDBJ whole genome shotgun (WGS) entry which is preliminary data.</text>
</comment>
<dbReference type="Proteomes" id="UP001628193">
    <property type="component" value="Unassembled WGS sequence"/>
</dbReference>